<protein>
    <submittedName>
        <fullName evidence="1">Uncharacterized protein</fullName>
    </submittedName>
</protein>
<evidence type="ECO:0000313" key="1">
    <source>
        <dbReference type="EMBL" id="OIQ66091.1"/>
    </source>
</evidence>
<proteinExistence type="predicted"/>
<dbReference type="AlphaFoldDB" id="A0A1J5PLD4"/>
<comment type="caution">
    <text evidence="1">The sequence shown here is derived from an EMBL/GenBank/DDBJ whole genome shotgun (WGS) entry which is preliminary data.</text>
</comment>
<sequence>MAVTVGGLRVRVYTCPVNGKPLNEGVTPVLLTIFNPSVPLPLPVLAVTVQVVPLPVTPVMAGVPLNPPLTSAKLLLATPLTLALKVTVQDTLAALVGLVLAVLIDWTVTGNE</sequence>
<organism evidence="1">
    <name type="scientific">mine drainage metagenome</name>
    <dbReference type="NCBI Taxonomy" id="410659"/>
    <lineage>
        <taxon>unclassified sequences</taxon>
        <taxon>metagenomes</taxon>
        <taxon>ecological metagenomes</taxon>
    </lineage>
</organism>
<name>A0A1J5PLD4_9ZZZZ</name>
<dbReference type="EMBL" id="MLJW01006843">
    <property type="protein sequence ID" value="OIQ66091.1"/>
    <property type="molecule type" value="Genomic_DNA"/>
</dbReference>
<accession>A0A1J5PLD4</accession>
<reference evidence="1" key="1">
    <citation type="submission" date="2016-10" db="EMBL/GenBank/DDBJ databases">
        <title>Sequence of Gallionella enrichment culture.</title>
        <authorList>
            <person name="Poehlein A."/>
            <person name="Muehling M."/>
            <person name="Daniel R."/>
        </authorList>
    </citation>
    <scope>NUCLEOTIDE SEQUENCE</scope>
</reference>
<gene>
    <name evidence="1" type="ORF">GALL_523440</name>
</gene>